<proteinExistence type="predicted"/>
<gene>
    <name evidence="1" type="ORF">HKW66_Vig0023930</name>
</gene>
<dbReference type="InterPro" id="IPR050994">
    <property type="entry name" value="At_inactive_RLKs"/>
</dbReference>
<dbReference type="EMBL" id="JABFOF010000001">
    <property type="protein sequence ID" value="KAG2407571.1"/>
    <property type="molecule type" value="Genomic_DNA"/>
</dbReference>
<organism evidence="1 2">
    <name type="scientific">Phaseolus angularis</name>
    <name type="common">Azuki bean</name>
    <name type="synonym">Vigna angularis</name>
    <dbReference type="NCBI Taxonomy" id="3914"/>
    <lineage>
        <taxon>Eukaryota</taxon>
        <taxon>Viridiplantae</taxon>
        <taxon>Streptophyta</taxon>
        <taxon>Embryophyta</taxon>
        <taxon>Tracheophyta</taxon>
        <taxon>Spermatophyta</taxon>
        <taxon>Magnoliopsida</taxon>
        <taxon>eudicotyledons</taxon>
        <taxon>Gunneridae</taxon>
        <taxon>Pentapetalae</taxon>
        <taxon>rosids</taxon>
        <taxon>fabids</taxon>
        <taxon>Fabales</taxon>
        <taxon>Fabaceae</taxon>
        <taxon>Papilionoideae</taxon>
        <taxon>50 kb inversion clade</taxon>
        <taxon>NPAAA clade</taxon>
        <taxon>indigoferoid/millettioid clade</taxon>
        <taxon>Phaseoleae</taxon>
        <taxon>Vigna</taxon>
    </lineage>
</organism>
<dbReference type="Proteomes" id="UP000743370">
    <property type="component" value="Unassembled WGS sequence"/>
</dbReference>
<dbReference type="Pfam" id="PF00560">
    <property type="entry name" value="LRR_1"/>
    <property type="match status" value="2"/>
</dbReference>
<dbReference type="PANTHER" id="PTHR48010">
    <property type="entry name" value="OS05G0588300 PROTEIN"/>
    <property type="match status" value="1"/>
</dbReference>
<dbReference type="Gene3D" id="3.80.10.10">
    <property type="entry name" value="Ribonuclease Inhibitor"/>
    <property type="match status" value="1"/>
</dbReference>
<accession>A0A8T0L7S3</accession>
<evidence type="ECO:0000313" key="1">
    <source>
        <dbReference type="EMBL" id="KAG2407571.1"/>
    </source>
</evidence>
<comment type="caution">
    <text evidence="1">The sequence shown here is derived from an EMBL/GenBank/DDBJ whole genome shotgun (WGS) entry which is preliminary data.</text>
</comment>
<evidence type="ECO:0008006" key="3">
    <source>
        <dbReference type="Google" id="ProtNLM"/>
    </source>
</evidence>
<evidence type="ECO:0000313" key="2">
    <source>
        <dbReference type="Proteomes" id="UP000743370"/>
    </source>
</evidence>
<dbReference type="SUPFAM" id="SSF52058">
    <property type="entry name" value="L domain-like"/>
    <property type="match status" value="1"/>
</dbReference>
<reference evidence="1 2" key="1">
    <citation type="submission" date="2020-05" db="EMBL/GenBank/DDBJ databases">
        <title>Vigna angularis (adzuki bean) Var. LongXiaoDou No. 4 denovo assembly.</title>
        <authorList>
            <person name="Xiang H."/>
        </authorList>
    </citation>
    <scope>NUCLEOTIDE SEQUENCE [LARGE SCALE GENOMIC DNA]</scope>
    <source>
        <tissue evidence="1">Leaf</tissue>
    </source>
</reference>
<dbReference type="InterPro" id="IPR001611">
    <property type="entry name" value="Leu-rich_rpt"/>
</dbReference>
<dbReference type="PANTHER" id="PTHR48010:SF80">
    <property type="entry name" value="LEUCINE-RICH REPEAT-CONTAINING N-TERMINAL PLANT-TYPE DOMAIN-CONTAINING PROTEIN"/>
    <property type="match status" value="1"/>
</dbReference>
<dbReference type="InterPro" id="IPR032675">
    <property type="entry name" value="LRR_dom_sf"/>
</dbReference>
<protein>
    <recommendedName>
        <fullName evidence="3">Leucine-rich repeat-containing N-terminal plant-type domain-containing protein</fullName>
    </recommendedName>
</protein>
<name>A0A8T0L7S3_PHAAN</name>
<sequence>MELHSEVSLLCGSVLVAKRRSIGGFGRICSPSSEGIVFNFVTTWTSAAGTDSGYCSWSGVLCNANSRVVAVNVTGNGGNRRNGTSHPCKGFSQFPLYGFRVRRTCEGGHSRSNLRKFRVLNLGFNKIVGEIPGSISSLESLEVLNLAGNGLNGSVPGFVGRLRGVYLSFNQLVGLFRERLGRIVGSLSIWICLLLLREARDWGDGVVDKPN</sequence>
<dbReference type="AlphaFoldDB" id="A0A8T0L7S3"/>